<sequence length="219" mass="24500">MPLFLIYEIGVFTISASNLPLLRNGADVLMRQIMQVFGVYGVYGFSSTFLIGFIIAFLRQKNSLMTSSIKGEYLLTMLFESIGWAILLTISMIWFPYLLMAGKDGILIQQFVLAIGAGIYEEFVFRVILITGMIYVLGFVFQWTNLAKKVGAVFISAILFSIFHFIGPYGDSPQIGLFSIRFMAGIILGTIYVIRGFGVAAYTHTIYDLFVLTKFTTST</sequence>
<feature type="transmembrane region" description="Helical" evidence="1">
    <location>
        <begin position="78"/>
        <end position="97"/>
    </location>
</feature>
<feature type="transmembrane region" description="Helical" evidence="1">
    <location>
        <begin position="123"/>
        <end position="143"/>
    </location>
</feature>
<gene>
    <name evidence="3" type="ORF">METZ01_LOCUS179356</name>
</gene>
<dbReference type="EMBL" id="UINC01034919">
    <property type="protein sequence ID" value="SVB26502.1"/>
    <property type="molecule type" value="Genomic_DNA"/>
</dbReference>
<keyword evidence="1" id="KW-0812">Transmembrane</keyword>
<evidence type="ECO:0000259" key="2">
    <source>
        <dbReference type="Pfam" id="PF02517"/>
    </source>
</evidence>
<evidence type="ECO:0000256" key="1">
    <source>
        <dbReference type="SAM" id="Phobius"/>
    </source>
</evidence>
<organism evidence="3">
    <name type="scientific">marine metagenome</name>
    <dbReference type="NCBI Taxonomy" id="408172"/>
    <lineage>
        <taxon>unclassified sequences</taxon>
        <taxon>metagenomes</taxon>
        <taxon>ecological metagenomes</taxon>
    </lineage>
</organism>
<dbReference type="InterPro" id="IPR003675">
    <property type="entry name" value="Rce1/LyrA-like_dom"/>
</dbReference>
<dbReference type="Pfam" id="PF02517">
    <property type="entry name" value="Rce1-like"/>
    <property type="match status" value="1"/>
</dbReference>
<keyword evidence="1" id="KW-1133">Transmembrane helix</keyword>
<reference evidence="3" key="1">
    <citation type="submission" date="2018-05" db="EMBL/GenBank/DDBJ databases">
        <authorList>
            <person name="Lanie J.A."/>
            <person name="Ng W.-L."/>
            <person name="Kazmierczak K.M."/>
            <person name="Andrzejewski T.M."/>
            <person name="Davidsen T.M."/>
            <person name="Wayne K.J."/>
            <person name="Tettelin H."/>
            <person name="Glass J.I."/>
            <person name="Rusch D."/>
            <person name="Podicherti R."/>
            <person name="Tsui H.-C.T."/>
            <person name="Winkler M.E."/>
        </authorList>
    </citation>
    <scope>NUCLEOTIDE SEQUENCE</scope>
</reference>
<feature type="transmembrane region" description="Helical" evidence="1">
    <location>
        <begin position="175"/>
        <end position="194"/>
    </location>
</feature>
<keyword evidence="1" id="KW-0472">Membrane</keyword>
<protein>
    <recommendedName>
        <fullName evidence="2">CAAX prenyl protease 2/Lysostaphin resistance protein A-like domain-containing protein</fullName>
    </recommendedName>
</protein>
<dbReference type="GO" id="GO:0004175">
    <property type="term" value="F:endopeptidase activity"/>
    <property type="evidence" value="ECO:0007669"/>
    <property type="project" value="UniProtKB-ARBA"/>
</dbReference>
<name>A0A382CL34_9ZZZZ</name>
<accession>A0A382CL34</accession>
<dbReference type="GO" id="GO:0080120">
    <property type="term" value="P:CAAX-box protein maturation"/>
    <property type="evidence" value="ECO:0007669"/>
    <property type="project" value="UniProtKB-ARBA"/>
</dbReference>
<feature type="domain" description="CAAX prenyl protease 2/Lysostaphin resistance protein A-like" evidence="2">
    <location>
        <begin position="107"/>
        <end position="210"/>
    </location>
</feature>
<evidence type="ECO:0000313" key="3">
    <source>
        <dbReference type="EMBL" id="SVB26502.1"/>
    </source>
</evidence>
<proteinExistence type="predicted"/>
<dbReference type="AlphaFoldDB" id="A0A382CL34"/>
<feature type="transmembrane region" description="Helical" evidence="1">
    <location>
        <begin position="37"/>
        <end position="58"/>
    </location>
</feature>
<feature type="transmembrane region" description="Helical" evidence="1">
    <location>
        <begin position="150"/>
        <end position="169"/>
    </location>
</feature>